<keyword evidence="2" id="KW-1185">Reference proteome</keyword>
<protein>
    <submittedName>
        <fullName evidence="1">Uncharacterized protein</fullName>
    </submittedName>
</protein>
<proteinExistence type="predicted"/>
<dbReference type="EMBL" id="CASHSV030000206">
    <property type="protein sequence ID" value="CAJ2656517.1"/>
    <property type="molecule type" value="Genomic_DNA"/>
</dbReference>
<organism evidence="1 2">
    <name type="scientific">Trifolium pratense</name>
    <name type="common">Red clover</name>
    <dbReference type="NCBI Taxonomy" id="57577"/>
    <lineage>
        <taxon>Eukaryota</taxon>
        <taxon>Viridiplantae</taxon>
        <taxon>Streptophyta</taxon>
        <taxon>Embryophyta</taxon>
        <taxon>Tracheophyta</taxon>
        <taxon>Spermatophyta</taxon>
        <taxon>Magnoliopsida</taxon>
        <taxon>eudicotyledons</taxon>
        <taxon>Gunneridae</taxon>
        <taxon>Pentapetalae</taxon>
        <taxon>rosids</taxon>
        <taxon>fabids</taxon>
        <taxon>Fabales</taxon>
        <taxon>Fabaceae</taxon>
        <taxon>Papilionoideae</taxon>
        <taxon>50 kb inversion clade</taxon>
        <taxon>NPAAA clade</taxon>
        <taxon>Hologalegina</taxon>
        <taxon>IRL clade</taxon>
        <taxon>Trifolieae</taxon>
        <taxon>Trifolium</taxon>
    </lineage>
</organism>
<evidence type="ECO:0000313" key="1">
    <source>
        <dbReference type="EMBL" id="CAJ2656517.1"/>
    </source>
</evidence>
<reference evidence="1" key="1">
    <citation type="submission" date="2023-10" db="EMBL/GenBank/DDBJ databases">
        <authorList>
            <person name="Rodriguez Cubillos JULIANA M."/>
            <person name="De Vega J."/>
        </authorList>
    </citation>
    <scope>NUCLEOTIDE SEQUENCE</scope>
</reference>
<name>A0ACB0KJ60_TRIPR</name>
<gene>
    <name evidence="1" type="ORF">MILVUS5_LOCUS23258</name>
</gene>
<comment type="caution">
    <text evidence="1">The sequence shown here is derived from an EMBL/GenBank/DDBJ whole genome shotgun (WGS) entry which is preliminary data.</text>
</comment>
<accession>A0ACB0KJ60</accession>
<evidence type="ECO:0000313" key="2">
    <source>
        <dbReference type="Proteomes" id="UP001177021"/>
    </source>
</evidence>
<sequence length="651" mass="74268">MLFLNYSCSAIHISSSSSFSSNHKNNNNNNLNHHKPTSLSNPNNNNNNNSISDDNNDVSIKFKAPTPPWMKGSLLLQPKELLNFTSHSNSKVEQKRDLSDKSLTGKEVRGKKALKKIAHKVERLHKTDTQTGSEKVENFGSCLEGLMESDEVVTKGRLPWEKDEKIDFLRVKKEKIVTCADLKLDKVLLQRLRSEAAKMRIWVKVKKAGVTQDVVKEIKRTWRTNELAMVKFDIPLCQNMDRAREIVETKTGGLVVWTKKDALVVYRGCNYQLTSKDSSKIYTGNIPSQRTNSYETNKVKSVIKGDLYRVESDQSTSETPSRNADHKDSQSTDVHDTNYQPTGGSLYERECDRLLDGLGPRFIDWWMHKPLPVDADLLPEVVPGFKPPFRLCLPDAGVKLTDGELTYYRKISHPLPTHFVLGRNRGLQGLAAAILKLWHKSHVAKIAIKPGVPNTDNETMANELKLNKKIERSAMELSKLNAAWKPAGQDIDLEIMTDEERECFRKMGLKMRSCLVLGRRGVFDGVLEGLHQHWKHREVAKVITMQRLISRVIYTSQFLERESGGVLVSVDKLKEGYAIIIYRGKNYSRPSEKIAKNLLTKRKALQRSLEMQRIGSLKFFAHQREKTISDLKVKLEALQHRKEIEAREYEN</sequence>
<dbReference type="Proteomes" id="UP001177021">
    <property type="component" value="Unassembled WGS sequence"/>
</dbReference>